<evidence type="ECO:0000256" key="2">
    <source>
        <dbReference type="SAM" id="Phobius"/>
    </source>
</evidence>
<gene>
    <name evidence="3" type="ORF">INQ41_05125</name>
</gene>
<feature type="transmembrane region" description="Helical" evidence="2">
    <location>
        <begin position="131"/>
        <end position="149"/>
    </location>
</feature>
<feature type="region of interest" description="Disordered" evidence="1">
    <location>
        <begin position="608"/>
        <end position="637"/>
    </location>
</feature>
<dbReference type="KEGG" id="lcic:INQ41_05125"/>
<keyword evidence="2" id="KW-1133">Transmembrane helix</keyword>
<sequence>MSTADTRLRRAREAAARRAGIQAALSALPWLLVAAAVAWRVNAAAWSILVLAAIALVAGWHAWQVGRAFDERWLARTLNARRRDMEDSADLLFPHRPATNPLEHLQQQRLRQRVQDGPQIDLRAPWRHRRLLLWGALAAALAGAVVFYPERQQDASTASTPGPERASPDRPAQLAGVSIEIQPPAYTGVAATHIDTLAATVPEGSVLQWTLRFAPMPRQVELVFHDGERIALERDGDDWVGRRRIDRPALYHLQLEHPLPTAQAGENRIDVILDKPPELRVLKPLQTLTMAASGQSQWALEFEASDDYGLSPSAELSITRTVGSGENITTRQQTITLRGRGGPKQMRYAHQIALAPLGMVAGEDLIVRLSVSDRRTPSPHTVVSPSYILRWPAPPVVESADLDGQVKRVMPAYFRSQRQIIIDAEALMKEKPRLAADRYLERSDRIGVDQRLLRLRYGQFLGEETGGTPQLLPTNDAQDVHQTDLPIEVASEAPAPAPAPDRAHAAEDEDGHDHAEGIQRQPTFGEEAAVLEQFGHTHDHAEAATLLDPATRELLRSALNEMWQSELKLRQGEPDRALPFAHRALELIKQVQEAERIYLPRVGSQVPPIDPGRRLSGDRSGIVSRRDPLHPATAPDPTAVDAWRAMSPTPGAAGPDLDLDKLARWVDSQDVADAEPLQLAAALAEVRRDPTCRECRARLRGALWPLVTRPPAAASERRSAGEVGDVYLDALQREGRP</sequence>
<feature type="transmembrane region" description="Helical" evidence="2">
    <location>
        <begin position="45"/>
        <end position="63"/>
    </location>
</feature>
<evidence type="ECO:0000313" key="4">
    <source>
        <dbReference type="Proteomes" id="UP000594059"/>
    </source>
</evidence>
<evidence type="ECO:0008006" key="5">
    <source>
        <dbReference type="Google" id="ProtNLM"/>
    </source>
</evidence>
<evidence type="ECO:0000256" key="1">
    <source>
        <dbReference type="SAM" id="MobiDB-lite"/>
    </source>
</evidence>
<reference evidence="3 4" key="1">
    <citation type="submission" date="2020-10" db="EMBL/GenBank/DDBJ databases">
        <title>complete genome sequencing of Lysobacter sp. H21R20.</title>
        <authorList>
            <person name="Bae J.-W."/>
            <person name="Lee S.-Y."/>
        </authorList>
    </citation>
    <scope>NUCLEOTIDE SEQUENCE [LARGE SCALE GENOMIC DNA]</scope>
    <source>
        <strain evidence="3 4">H21R20</strain>
    </source>
</reference>
<protein>
    <recommendedName>
        <fullName evidence="5">DUF4175 domain-containing protein</fullName>
    </recommendedName>
</protein>
<organism evidence="3 4">
    <name type="scientific">Novilysobacter ciconiae</name>
    <dbReference type="NCBI Taxonomy" id="2781022"/>
    <lineage>
        <taxon>Bacteria</taxon>
        <taxon>Pseudomonadati</taxon>
        <taxon>Pseudomonadota</taxon>
        <taxon>Gammaproteobacteria</taxon>
        <taxon>Lysobacterales</taxon>
        <taxon>Lysobacteraceae</taxon>
        <taxon>Novilysobacter</taxon>
    </lineage>
</organism>
<evidence type="ECO:0000313" key="3">
    <source>
        <dbReference type="EMBL" id="QOW20403.1"/>
    </source>
</evidence>
<proteinExistence type="predicted"/>
<feature type="region of interest" description="Disordered" evidence="1">
    <location>
        <begin position="493"/>
        <end position="517"/>
    </location>
</feature>
<feature type="compositionally biased region" description="Basic and acidic residues" evidence="1">
    <location>
        <begin position="501"/>
        <end position="517"/>
    </location>
</feature>
<dbReference type="Proteomes" id="UP000594059">
    <property type="component" value="Chromosome"/>
</dbReference>
<keyword evidence="2" id="KW-0812">Transmembrane</keyword>
<name>A0A7S6ZSZ3_9GAMM</name>
<feature type="transmembrane region" description="Helical" evidence="2">
    <location>
        <begin position="21"/>
        <end position="39"/>
    </location>
</feature>
<dbReference type="RefSeq" id="WP_193986772.1">
    <property type="nucleotide sequence ID" value="NZ_CP063656.1"/>
</dbReference>
<dbReference type="EMBL" id="CP063656">
    <property type="protein sequence ID" value="QOW20403.1"/>
    <property type="molecule type" value="Genomic_DNA"/>
</dbReference>
<keyword evidence="2" id="KW-0472">Membrane</keyword>
<accession>A0A7S6ZSZ3</accession>
<keyword evidence="4" id="KW-1185">Reference proteome</keyword>
<dbReference type="AlphaFoldDB" id="A0A7S6ZSZ3"/>